<feature type="compositionally biased region" description="Basic and acidic residues" evidence="1">
    <location>
        <begin position="21"/>
        <end position="36"/>
    </location>
</feature>
<dbReference type="HOGENOM" id="CLU_1563060_0_0_1"/>
<accession>A0A0C3CGT5</accession>
<name>A0A0C3CGT5_HEBCY</name>
<gene>
    <name evidence="2" type="ORF">M413DRAFT_444478</name>
</gene>
<evidence type="ECO:0000313" key="2">
    <source>
        <dbReference type="EMBL" id="KIM42826.1"/>
    </source>
</evidence>
<organism evidence="2 3">
    <name type="scientific">Hebeloma cylindrosporum</name>
    <dbReference type="NCBI Taxonomy" id="76867"/>
    <lineage>
        <taxon>Eukaryota</taxon>
        <taxon>Fungi</taxon>
        <taxon>Dikarya</taxon>
        <taxon>Basidiomycota</taxon>
        <taxon>Agaricomycotina</taxon>
        <taxon>Agaricomycetes</taxon>
        <taxon>Agaricomycetidae</taxon>
        <taxon>Agaricales</taxon>
        <taxon>Agaricineae</taxon>
        <taxon>Hymenogastraceae</taxon>
        <taxon>Hebeloma</taxon>
    </lineage>
</organism>
<dbReference type="AlphaFoldDB" id="A0A0C3CGT5"/>
<feature type="region of interest" description="Disordered" evidence="1">
    <location>
        <begin position="21"/>
        <end position="58"/>
    </location>
</feature>
<protein>
    <submittedName>
        <fullName evidence="2">Uncharacterized protein</fullName>
    </submittedName>
</protein>
<evidence type="ECO:0000256" key="1">
    <source>
        <dbReference type="SAM" id="MobiDB-lite"/>
    </source>
</evidence>
<evidence type="ECO:0000313" key="3">
    <source>
        <dbReference type="Proteomes" id="UP000053424"/>
    </source>
</evidence>
<dbReference type="EMBL" id="KN831777">
    <property type="protein sequence ID" value="KIM42826.1"/>
    <property type="molecule type" value="Genomic_DNA"/>
</dbReference>
<proteinExistence type="predicted"/>
<reference evidence="2 3" key="1">
    <citation type="submission" date="2014-04" db="EMBL/GenBank/DDBJ databases">
        <authorList>
            <consortium name="DOE Joint Genome Institute"/>
            <person name="Kuo A."/>
            <person name="Gay G."/>
            <person name="Dore J."/>
            <person name="Kohler A."/>
            <person name="Nagy L.G."/>
            <person name="Floudas D."/>
            <person name="Copeland A."/>
            <person name="Barry K.W."/>
            <person name="Cichocki N."/>
            <person name="Veneault-Fourrey C."/>
            <person name="LaButti K."/>
            <person name="Lindquist E.A."/>
            <person name="Lipzen A."/>
            <person name="Lundell T."/>
            <person name="Morin E."/>
            <person name="Murat C."/>
            <person name="Sun H."/>
            <person name="Tunlid A."/>
            <person name="Henrissat B."/>
            <person name="Grigoriev I.V."/>
            <person name="Hibbett D.S."/>
            <person name="Martin F."/>
            <person name="Nordberg H.P."/>
            <person name="Cantor M.N."/>
            <person name="Hua S.X."/>
        </authorList>
    </citation>
    <scope>NUCLEOTIDE SEQUENCE [LARGE SCALE GENOMIC DNA]</scope>
    <source>
        <strain evidence="3">h7</strain>
    </source>
</reference>
<reference evidence="3" key="2">
    <citation type="submission" date="2015-01" db="EMBL/GenBank/DDBJ databases">
        <title>Evolutionary Origins and Diversification of the Mycorrhizal Mutualists.</title>
        <authorList>
            <consortium name="DOE Joint Genome Institute"/>
            <consortium name="Mycorrhizal Genomics Consortium"/>
            <person name="Kohler A."/>
            <person name="Kuo A."/>
            <person name="Nagy L.G."/>
            <person name="Floudas D."/>
            <person name="Copeland A."/>
            <person name="Barry K.W."/>
            <person name="Cichocki N."/>
            <person name="Veneault-Fourrey C."/>
            <person name="LaButti K."/>
            <person name="Lindquist E.A."/>
            <person name="Lipzen A."/>
            <person name="Lundell T."/>
            <person name="Morin E."/>
            <person name="Murat C."/>
            <person name="Riley R."/>
            <person name="Ohm R."/>
            <person name="Sun H."/>
            <person name="Tunlid A."/>
            <person name="Henrissat B."/>
            <person name="Grigoriev I.V."/>
            <person name="Hibbett D.S."/>
            <person name="Martin F."/>
        </authorList>
    </citation>
    <scope>NUCLEOTIDE SEQUENCE [LARGE SCALE GENOMIC DNA]</scope>
    <source>
        <strain evidence="3">h7</strain>
    </source>
</reference>
<keyword evidence="3" id="KW-1185">Reference proteome</keyword>
<sequence length="171" mass="20193">MTEPSYQELVDLIIDEIADSDDKKRPLDCSDDDTRPAKRQRRGEAPTVEQEMVPLSPGRQRDAWFAQKNPVLTEEEKVIDAQTKVRLEKRLAWYREDPTRLFGPEYHLFRLHGLNNWRDVFPNLEDMPPGWPGKGLDHGLRDEHLSPRYWRHVYKGGDRNECGERIHKQYS</sequence>
<dbReference type="Proteomes" id="UP000053424">
    <property type="component" value="Unassembled WGS sequence"/>
</dbReference>